<accession>A0A6J4PFR5</accession>
<protein>
    <submittedName>
        <fullName evidence="2">Uncharacterized protein</fullName>
    </submittedName>
</protein>
<organism evidence="2">
    <name type="scientific">uncultured Propionibacteriaceae bacterium</name>
    <dbReference type="NCBI Taxonomy" id="257457"/>
    <lineage>
        <taxon>Bacteria</taxon>
        <taxon>Bacillati</taxon>
        <taxon>Actinomycetota</taxon>
        <taxon>Actinomycetes</taxon>
        <taxon>Propionibacteriales</taxon>
        <taxon>Propionibacteriaceae</taxon>
        <taxon>environmental samples</taxon>
    </lineage>
</organism>
<reference evidence="2" key="1">
    <citation type="submission" date="2020-02" db="EMBL/GenBank/DDBJ databases">
        <authorList>
            <person name="Meier V. D."/>
        </authorList>
    </citation>
    <scope>NUCLEOTIDE SEQUENCE</scope>
    <source>
        <strain evidence="2">AVDCRST_MAG75</strain>
    </source>
</reference>
<feature type="compositionally biased region" description="Polar residues" evidence="1">
    <location>
        <begin position="34"/>
        <end position="57"/>
    </location>
</feature>
<gene>
    <name evidence="2" type="ORF">AVDCRST_MAG75-3026</name>
</gene>
<evidence type="ECO:0000313" key="2">
    <source>
        <dbReference type="EMBL" id="CAA9414844.1"/>
    </source>
</evidence>
<evidence type="ECO:0000256" key="1">
    <source>
        <dbReference type="SAM" id="MobiDB-lite"/>
    </source>
</evidence>
<feature type="compositionally biased region" description="Basic and acidic residues" evidence="1">
    <location>
        <begin position="21"/>
        <end position="30"/>
    </location>
</feature>
<sequence length="57" mass="5939">MPPPASLQPAMPNTSATAAARADEAADRRVAGSRTGSTVVGDRTQSLKPTMTSDPRW</sequence>
<name>A0A6J4PFR5_9ACTN</name>
<dbReference type="EMBL" id="CADCUO010000216">
    <property type="protein sequence ID" value="CAA9414844.1"/>
    <property type="molecule type" value="Genomic_DNA"/>
</dbReference>
<proteinExistence type="predicted"/>
<dbReference type="AlphaFoldDB" id="A0A6J4PFR5"/>
<feature type="region of interest" description="Disordered" evidence="1">
    <location>
        <begin position="1"/>
        <end position="57"/>
    </location>
</feature>